<evidence type="ECO:0000259" key="5">
    <source>
        <dbReference type="Pfam" id="PF12705"/>
    </source>
</evidence>
<evidence type="ECO:0000256" key="1">
    <source>
        <dbReference type="ARBA" id="ARBA00022763"/>
    </source>
</evidence>
<sequence length="334" mass="36411">MTGTTTAVPLAAPVVRQGSLSPTRAADFKLCPLMYRFRQVDRLPQQPSSAAVRGTVVHRALEQLFDVPAERRTLEHARSLLAPALAEVVAARPEVASLFAAPAAPDAPGGVVAQDAVPSAAAAPDGPDTVPAPVAATPQGEDEARWLAEAERLVGRWFELEDPTRLEPDGREVFVEHQVSEELVLRGIVDRVDVAPDGRIRIVDYKTGRAPSEAFEQRALFQMKFYALLLWRTRGRVPSRVQLVYVGGQGQTLPLDVDEAQLLAFERTLLQLWRAIRTAAETGDWRPNPGRVCRWCDHAALCPTTGGTPPPLPEDALDRVMRPVQPDLPGDDEG</sequence>
<dbReference type="InterPro" id="IPR011335">
    <property type="entry name" value="Restrct_endonuc-II-like"/>
</dbReference>
<evidence type="ECO:0000256" key="2">
    <source>
        <dbReference type="ARBA" id="ARBA00022806"/>
    </source>
</evidence>
<keyword evidence="3" id="KW-0234">DNA repair</keyword>
<keyword evidence="6" id="KW-0540">Nuclease</keyword>
<evidence type="ECO:0000313" key="6">
    <source>
        <dbReference type="EMBL" id="MFC3687641.1"/>
    </source>
</evidence>
<proteinExistence type="predicted"/>
<dbReference type="SUPFAM" id="SSF52980">
    <property type="entry name" value="Restriction endonuclease-like"/>
    <property type="match status" value="1"/>
</dbReference>
<feature type="region of interest" description="Disordered" evidence="4">
    <location>
        <begin position="118"/>
        <end position="139"/>
    </location>
</feature>
<keyword evidence="1" id="KW-0227">DNA damage</keyword>
<protein>
    <submittedName>
        <fullName evidence="6">RecB family exonuclease</fullName>
    </submittedName>
</protein>
<organism evidence="6 7">
    <name type="scientific">Aquipuribacter hungaricus</name>
    <dbReference type="NCBI Taxonomy" id="545624"/>
    <lineage>
        <taxon>Bacteria</taxon>
        <taxon>Bacillati</taxon>
        <taxon>Actinomycetota</taxon>
        <taxon>Actinomycetes</taxon>
        <taxon>Micrococcales</taxon>
        <taxon>Intrasporangiaceae</taxon>
        <taxon>Aquipuribacter</taxon>
    </lineage>
</organism>
<keyword evidence="7" id="KW-1185">Reference proteome</keyword>
<comment type="caution">
    <text evidence="6">The sequence shown here is derived from an EMBL/GenBank/DDBJ whole genome shotgun (WGS) entry which is preliminary data.</text>
</comment>
<evidence type="ECO:0000313" key="7">
    <source>
        <dbReference type="Proteomes" id="UP001595685"/>
    </source>
</evidence>
<gene>
    <name evidence="6" type="ORF">ACFOLH_04730</name>
</gene>
<keyword evidence="6" id="KW-0378">Hydrolase</keyword>
<reference evidence="7" key="1">
    <citation type="journal article" date="2019" name="Int. J. Syst. Evol. Microbiol.">
        <title>The Global Catalogue of Microorganisms (GCM) 10K type strain sequencing project: providing services to taxonomists for standard genome sequencing and annotation.</title>
        <authorList>
            <consortium name="The Broad Institute Genomics Platform"/>
            <consortium name="The Broad Institute Genome Sequencing Center for Infectious Disease"/>
            <person name="Wu L."/>
            <person name="Ma J."/>
        </authorList>
    </citation>
    <scope>NUCLEOTIDE SEQUENCE [LARGE SCALE GENOMIC DNA]</scope>
    <source>
        <strain evidence="7">NCAIM B.02333</strain>
    </source>
</reference>
<keyword evidence="2" id="KW-0547">Nucleotide-binding</keyword>
<evidence type="ECO:0000256" key="4">
    <source>
        <dbReference type="SAM" id="MobiDB-lite"/>
    </source>
</evidence>
<dbReference type="Pfam" id="PF12705">
    <property type="entry name" value="PDDEXK_1"/>
    <property type="match status" value="1"/>
</dbReference>
<dbReference type="Proteomes" id="UP001595685">
    <property type="component" value="Unassembled WGS sequence"/>
</dbReference>
<dbReference type="InterPro" id="IPR011604">
    <property type="entry name" value="PDDEXK-like_dom_sf"/>
</dbReference>
<dbReference type="GO" id="GO:0004527">
    <property type="term" value="F:exonuclease activity"/>
    <property type="evidence" value="ECO:0007669"/>
    <property type="project" value="UniProtKB-KW"/>
</dbReference>
<feature type="domain" description="PD-(D/E)XK endonuclease-like" evidence="5">
    <location>
        <begin position="19"/>
        <end position="303"/>
    </location>
</feature>
<keyword evidence="2" id="KW-0067">ATP-binding</keyword>
<name>A0ABV7WCU0_9MICO</name>
<feature type="compositionally biased region" description="Low complexity" evidence="4">
    <location>
        <begin position="118"/>
        <end position="138"/>
    </location>
</feature>
<accession>A0ABV7WCU0</accession>
<dbReference type="EMBL" id="JBHRWW010000002">
    <property type="protein sequence ID" value="MFC3687641.1"/>
    <property type="molecule type" value="Genomic_DNA"/>
</dbReference>
<dbReference type="InterPro" id="IPR038726">
    <property type="entry name" value="PDDEXK_AddAB-type"/>
</dbReference>
<evidence type="ECO:0000256" key="3">
    <source>
        <dbReference type="ARBA" id="ARBA00023204"/>
    </source>
</evidence>
<dbReference type="Gene3D" id="3.90.320.10">
    <property type="match status" value="1"/>
</dbReference>
<keyword evidence="6" id="KW-0269">Exonuclease</keyword>
<keyword evidence="2" id="KW-0347">Helicase</keyword>
<dbReference type="RefSeq" id="WP_340289580.1">
    <property type="nucleotide sequence ID" value="NZ_JBBEOI010000009.1"/>
</dbReference>